<name>A0A9W4E8V5_LACJH</name>
<dbReference type="EMBL" id="CP032680">
    <property type="protein sequence ID" value="AZZ67200.1"/>
    <property type="molecule type" value="Genomic_DNA"/>
</dbReference>
<dbReference type="AlphaFoldDB" id="A0A9W4E8V5"/>
<evidence type="ECO:0000313" key="1">
    <source>
        <dbReference type="EMBL" id="AZZ67200.1"/>
    </source>
</evidence>
<organism evidence="1 2">
    <name type="scientific">Lactobacillus johnsonii</name>
    <dbReference type="NCBI Taxonomy" id="33959"/>
    <lineage>
        <taxon>Bacteria</taxon>
        <taxon>Bacillati</taxon>
        <taxon>Bacillota</taxon>
        <taxon>Bacilli</taxon>
        <taxon>Lactobacillales</taxon>
        <taxon>Lactobacillaceae</taxon>
        <taxon>Lactobacillus</taxon>
    </lineage>
</organism>
<proteinExistence type="predicted"/>
<dbReference type="RefSeq" id="WP_127835610.1">
    <property type="nucleotide sequence ID" value="NZ_CP032680.1"/>
</dbReference>
<gene>
    <name evidence="1" type="ORF">D7321_03390</name>
</gene>
<dbReference type="Proteomes" id="UP000283758">
    <property type="component" value="Chromosome"/>
</dbReference>
<accession>A0A9W4E8V5</accession>
<evidence type="ECO:0000313" key="2">
    <source>
        <dbReference type="Proteomes" id="UP000283758"/>
    </source>
</evidence>
<protein>
    <submittedName>
        <fullName evidence="1">Uncharacterized protein</fullName>
    </submittedName>
</protein>
<sequence length="158" mass="18553">MGFFINGKAVDSVDSNWSGTLKDIKTLTSDDDIDQIKEQGIFKISYEDDKNKPANNVDTSIVRNPKYWTLIVIKHDYAQIQQFAISESTIAWRWLNDKEPRSIWRKVAFDDDLQKMNDRIKVLENKIGGYLKSFISSFLATFSIRKGWRFDELLYRWS</sequence>
<reference evidence="1 2" key="1">
    <citation type="submission" date="2018-10" db="EMBL/GenBank/DDBJ databases">
        <title>Complete genome sequencing of Lactobacillus johnsonii ZLJ010.</title>
        <authorList>
            <person name="Zhang W."/>
            <person name="Ji H."/>
            <person name="Wang J."/>
            <person name="Zhang D."/>
            <person name="Liu H."/>
            <person name="Wang S."/>
            <person name="Wang Y."/>
        </authorList>
    </citation>
    <scope>NUCLEOTIDE SEQUENCE [LARGE SCALE GENOMIC DNA]</scope>
    <source>
        <strain evidence="1 2">ZLJ010</strain>
    </source>
</reference>